<feature type="domain" description="Cyclin-like" evidence="6">
    <location>
        <begin position="163"/>
        <end position="247"/>
    </location>
</feature>
<feature type="domain" description="Cyclin C-terminal" evidence="7">
    <location>
        <begin position="256"/>
        <end position="360"/>
    </location>
</feature>
<dbReference type="InterPro" id="IPR039361">
    <property type="entry name" value="Cyclin"/>
</dbReference>
<name>A0A9K3L153_9STRA</name>
<dbReference type="EMBL" id="JAGRRH010000017">
    <property type="protein sequence ID" value="KAG7352846.1"/>
    <property type="molecule type" value="Genomic_DNA"/>
</dbReference>
<dbReference type="SMART" id="SM01332">
    <property type="entry name" value="Cyclin_C"/>
    <property type="match status" value="1"/>
</dbReference>
<dbReference type="InterPro" id="IPR048258">
    <property type="entry name" value="Cyclins_cyclin-box"/>
</dbReference>
<evidence type="ECO:0000256" key="4">
    <source>
        <dbReference type="RuleBase" id="RU000383"/>
    </source>
</evidence>
<keyword evidence="2 4" id="KW-0195">Cyclin</keyword>
<dbReference type="SMART" id="SM00385">
    <property type="entry name" value="CYCLIN"/>
    <property type="match status" value="2"/>
</dbReference>
<sequence length="482" mass="54713">MFANRPTNASRSRVLRDVSNSTANAQDQKGKPEQNAQPIKRGVRGGGDAFMPATRQQSIVLEQRNPSEEMESRQQRTMLRTVTDSTANPAAVANNNISSSGNYQFGPADNIDERDAEDPLCATAYVQDMYEHFRSKESATSVRPLYMENQPHINERMRSILVDWLVEVHLKFKLVPETLYLTINLIDRYLTKREVSRPKLQLVGVTSLLIASKYEEIYPPELRDLVYICDRAYSRTEIIEMEETILKTLEYNITIPSAHAFLVRFLKAAHADKKIVQLSCYILDGTLQSYNLLHYLPSQLAAAAVFIARRTVGRNSWSPTLLKYADYREEDIAPVARAVMNEKSSASRNFELSTRNTPAADMAGSEIDRTPFSQNLFTANRNSNLIHENSTSNIHNIAVKMDQLSPEQRQAVLMQAQQEANQRIMQDLLQRMVKTCFNKCAGTSGDRLDSREQSCMASCQDQYFETRSQVQKSLEQRQSSGM</sequence>
<gene>
    <name evidence="8" type="ORF">IV203_008894</name>
</gene>
<keyword evidence="1" id="KW-0132">Cell division</keyword>
<dbReference type="Pfam" id="PF00134">
    <property type="entry name" value="Cyclin_N"/>
    <property type="match status" value="1"/>
</dbReference>
<reference evidence="8" key="2">
    <citation type="submission" date="2021-04" db="EMBL/GenBank/DDBJ databases">
        <authorList>
            <person name="Podell S."/>
        </authorList>
    </citation>
    <scope>NUCLEOTIDE SEQUENCE</scope>
    <source>
        <strain evidence="8">Hildebrandi</strain>
    </source>
</reference>
<accession>A0A9K3L153</accession>
<keyword evidence="3" id="KW-0131">Cell cycle</keyword>
<protein>
    <submittedName>
        <fullName evidence="8">Cyclin-like protein</fullName>
    </submittedName>
</protein>
<evidence type="ECO:0000256" key="2">
    <source>
        <dbReference type="ARBA" id="ARBA00023127"/>
    </source>
</evidence>
<dbReference type="OrthoDB" id="5590282at2759"/>
<dbReference type="PROSITE" id="PS00292">
    <property type="entry name" value="CYCLINS"/>
    <property type="match status" value="1"/>
</dbReference>
<dbReference type="Pfam" id="PF02953">
    <property type="entry name" value="zf-Tim10_DDP"/>
    <property type="match status" value="1"/>
</dbReference>
<dbReference type="Proteomes" id="UP000693970">
    <property type="component" value="Unassembled WGS sequence"/>
</dbReference>
<evidence type="ECO:0000259" key="7">
    <source>
        <dbReference type="SMART" id="SM01332"/>
    </source>
</evidence>
<dbReference type="PANTHER" id="PTHR10177">
    <property type="entry name" value="CYCLINS"/>
    <property type="match status" value="1"/>
</dbReference>
<evidence type="ECO:0000256" key="5">
    <source>
        <dbReference type="SAM" id="MobiDB-lite"/>
    </source>
</evidence>
<reference evidence="8" key="1">
    <citation type="journal article" date="2021" name="Sci. Rep.">
        <title>Diploid genomic architecture of Nitzschia inconspicua, an elite biomass production diatom.</title>
        <authorList>
            <person name="Oliver A."/>
            <person name="Podell S."/>
            <person name="Pinowska A."/>
            <person name="Traller J.C."/>
            <person name="Smith S.R."/>
            <person name="McClure R."/>
            <person name="Beliaev A."/>
            <person name="Bohutskyi P."/>
            <person name="Hill E.A."/>
            <person name="Rabines A."/>
            <person name="Zheng H."/>
            <person name="Allen L.Z."/>
            <person name="Kuo A."/>
            <person name="Grigoriev I.V."/>
            <person name="Allen A.E."/>
            <person name="Hazlebeck D."/>
            <person name="Allen E.E."/>
        </authorList>
    </citation>
    <scope>NUCLEOTIDE SEQUENCE</scope>
    <source>
        <strain evidence="8">Hildebrandi</strain>
    </source>
</reference>
<dbReference type="InterPro" id="IPR013763">
    <property type="entry name" value="Cyclin-like_dom"/>
</dbReference>
<dbReference type="Pfam" id="PF02984">
    <property type="entry name" value="Cyclin_C"/>
    <property type="match status" value="1"/>
</dbReference>
<proteinExistence type="inferred from homology"/>
<feature type="domain" description="Cyclin-like" evidence="6">
    <location>
        <begin position="260"/>
        <end position="341"/>
    </location>
</feature>
<comment type="similarity">
    <text evidence="4">Belongs to the cyclin family.</text>
</comment>
<dbReference type="FunFam" id="1.10.472.10:FF:000001">
    <property type="entry name" value="G2/mitotic-specific cyclin"/>
    <property type="match status" value="1"/>
</dbReference>
<organism evidence="8 9">
    <name type="scientific">Nitzschia inconspicua</name>
    <dbReference type="NCBI Taxonomy" id="303405"/>
    <lineage>
        <taxon>Eukaryota</taxon>
        <taxon>Sar</taxon>
        <taxon>Stramenopiles</taxon>
        <taxon>Ochrophyta</taxon>
        <taxon>Bacillariophyta</taxon>
        <taxon>Bacillariophyceae</taxon>
        <taxon>Bacillariophycidae</taxon>
        <taxon>Bacillariales</taxon>
        <taxon>Bacillariaceae</taxon>
        <taxon>Nitzschia</taxon>
    </lineage>
</organism>
<feature type="compositionally biased region" description="Polar residues" evidence="5">
    <location>
        <begin position="1"/>
        <end position="11"/>
    </location>
</feature>
<feature type="region of interest" description="Disordered" evidence="5">
    <location>
        <begin position="1"/>
        <end position="51"/>
    </location>
</feature>
<evidence type="ECO:0000256" key="1">
    <source>
        <dbReference type="ARBA" id="ARBA00022618"/>
    </source>
</evidence>
<dbReference type="InterPro" id="IPR004217">
    <property type="entry name" value="Tim10-like"/>
</dbReference>
<dbReference type="InterPro" id="IPR006671">
    <property type="entry name" value="Cyclin_N"/>
</dbReference>
<dbReference type="AlphaFoldDB" id="A0A9K3L153"/>
<evidence type="ECO:0000313" key="8">
    <source>
        <dbReference type="EMBL" id="KAG7352846.1"/>
    </source>
</evidence>
<evidence type="ECO:0000259" key="6">
    <source>
        <dbReference type="SMART" id="SM00385"/>
    </source>
</evidence>
<comment type="caution">
    <text evidence="8">The sequence shown here is derived from an EMBL/GenBank/DDBJ whole genome shotgun (WGS) entry which is preliminary data.</text>
</comment>
<dbReference type="InterPro" id="IPR004367">
    <property type="entry name" value="Cyclin_C-dom"/>
</dbReference>
<feature type="compositionally biased region" description="Polar residues" evidence="5">
    <location>
        <begin position="18"/>
        <end position="27"/>
    </location>
</feature>
<keyword evidence="9" id="KW-1185">Reference proteome</keyword>
<dbReference type="GO" id="GO:0051301">
    <property type="term" value="P:cell division"/>
    <property type="evidence" value="ECO:0007669"/>
    <property type="project" value="UniProtKB-KW"/>
</dbReference>
<evidence type="ECO:0000256" key="3">
    <source>
        <dbReference type="ARBA" id="ARBA00023306"/>
    </source>
</evidence>
<dbReference type="CDD" id="cd20507">
    <property type="entry name" value="CYCLIN_CCNB1-like_rpt1"/>
    <property type="match status" value="1"/>
</dbReference>
<evidence type="ECO:0000313" key="9">
    <source>
        <dbReference type="Proteomes" id="UP000693970"/>
    </source>
</evidence>